<comment type="cofactor">
    <cofactor evidence="2">
        <name>FAD</name>
        <dbReference type="ChEBI" id="CHEBI:57692"/>
    </cofactor>
</comment>
<comment type="similarity">
    <text evidence="4 17">Belongs to the nitrate reductase family.</text>
</comment>
<name>S7Z9T9_PENO1</name>
<feature type="binding site" evidence="18">
    <location>
        <position position="155"/>
    </location>
    <ligand>
        <name>Mo-molybdopterin</name>
        <dbReference type="ChEBI" id="CHEBI:71302"/>
    </ligand>
    <ligandPart>
        <name>Mo</name>
        <dbReference type="ChEBI" id="CHEBI:28685"/>
    </ligandPart>
</feature>
<dbReference type="PhylomeDB" id="S7Z9T9"/>
<evidence type="ECO:0000259" key="20">
    <source>
        <dbReference type="PROSITE" id="PS51384"/>
    </source>
</evidence>
<evidence type="ECO:0000256" key="10">
    <source>
        <dbReference type="ARBA" id="ARBA00022827"/>
    </source>
</evidence>
<dbReference type="GO" id="GO:0008482">
    <property type="term" value="F:sulfite oxidase activity"/>
    <property type="evidence" value="ECO:0007669"/>
    <property type="project" value="TreeGrafter"/>
</dbReference>
<comment type="subunit">
    <text evidence="5">Homodimer.</text>
</comment>
<keyword evidence="6 18" id="KW-0500">Molybdenum</keyword>
<evidence type="ECO:0000256" key="17">
    <source>
        <dbReference type="PIRNR" id="PIRNR000233"/>
    </source>
</evidence>
<dbReference type="InterPro" id="IPR036374">
    <property type="entry name" value="OxRdtase_Mopterin-bd_sf"/>
</dbReference>
<dbReference type="eggNOG" id="KOG0534">
    <property type="taxonomic scope" value="Eukaryota"/>
</dbReference>
<dbReference type="InterPro" id="IPR036400">
    <property type="entry name" value="Cyt_B5-like_heme/steroid_sf"/>
</dbReference>
<dbReference type="InterPro" id="IPR039261">
    <property type="entry name" value="FNR_nucleotide-bd"/>
</dbReference>
<evidence type="ECO:0000256" key="15">
    <source>
        <dbReference type="ARBA" id="ARBA00023157"/>
    </source>
</evidence>
<evidence type="ECO:0000256" key="3">
    <source>
        <dbReference type="ARBA" id="ARBA00003838"/>
    </source>
</evidence>
<evidence type="ECO:0000259" key="19">
    <source>
        <dbReference type="PROSITE" id="PS50255"/>
    </source>
</evidence>
<dbReference type="eggNOG" id="KOG0537">
    <property type="taxonomic scope" value="Eukaryota"/>
</dbReference>
<dbReference type="Gene3D" id="3.40.50.80">
    <property type="entry name" value="Nucleotide-binding domain of ferredoxin-NADP reductase (FNR) module"/>
    <property type="match status" value="1"/>
</dbReference>
<evidence type="ECO:0000256" key="12">
    <source>
        <dbReference type="ARBA" id="ARBA00023002"/>
    </source>
</evidence>
<dbReference type="Gene3D" id="3.90.420.10">
    <property type="entry name" value="Oxidoreductase, molybdopterin-binding domain"/>
    <property type="match status" value="1"/>
</dbReference>
<dbReference type="SUPFAM" id="SSF55856">
    <property type="entry name" value="Cytochrome b5-like heme/steroid binding domain"/>
    <property type="match status" value="1"/>
</dbReference>
<dbReference type="InterPro" id="IPR008333">
    <property type="entry name" value="Cbr1-like_FAD-bd_dom"/>
</dbReference>
<dbReference type="Gene3D" id="2.60.40.650">
    <property type="match status" value="1"/>
</dbReference>
<dbReference type="GO" id="GO:0050464">
    <property type="term" value="F:nitrate reductase (NADPH) activity"/>
    <property type="evidence" value="ECO:0007669"/>
    <property type="project" value="UniProtKB-EC"/>
</dbReference>
<dbReference type="CDD" id="cd06183">
    <property type="entry name" value="cyt_b5_reduct_like"/>
    <property type="match status" value="1"/>
</dbReference>
<reference evidence="21 22" key="1">
    <citation type="journal article" date="2013" name="PLoS ONE">
        <title>Genomic and secretomic analyses reveal unique features of the lignocellulolytic enzyme system of Penicillium decumbens.</title>
        <authorList>
            <person name="Liu G."/>
            <person name="Zhang L."/>
            <person name="Wei X."/>
            <person name="Zou G."/>
            <person name="Qin Y."/>
            <person name="Ma L."/>
            <person name="Li J."/>
            <person name="Zheng H."/>
            <person name="Wang S."/>
            <person name="Wang C."/>
            <person name="Xun L."/>
            <person name="Zhao G.-P."/>
            <person name="Zhou Z."/>
            <person name="Qu Y."/>
        </authorList>
    </citation>
    <scope>NUCLEOTIDE SEQUENCE [LARGE SCALE GENOMIC DNA]</scope>
    <source>
        <strain evidence="22">114-2 / CGMCC 5302</strain>
    </source>
</reference>
<dbReference type="InterPro" id="IPR001709">
    <property type="entry name" value="Flavoprot_Pyr_Nucl_cyt_Rdtase"/>
</dbReference>
<dbReference type="FunFam" id="3.10.120.10:FF:000016">
    <property type="entry name" value="Nitrate reductase"/>
    <property type="match status" value="1"/>
</dbReference>
<dbReference type="Pfam" id="PF00970">
    <property type="entry name" value="FAD_binding_6"/>
    <property type="match status" value="1"/>
</dbReference>
<dbReference type="InterPro" id="IPR012137">
    <property type="entry name" value="Nitr_rd_NADH"/>
</dbReference>
<dbReference type="InterPro" id="IPR008335">
    <property type="entry name" value="Mopterin_OxRdtase_euk"/>
</dbReference>
<dbReference type="Gene3D" id="2.40.30.10">
    <property type="entry name" value="Translation factors"/>
    <property type="match status" value="1"/>
</dbReference>
<dbReference type="PIRSF" id="PIRSF000233">
    <property type="entry name" value="Nitr_rd_NADH"/>
    <property type="match status" value="1"/>
</dbReference>
<proteinExistence type="inferred from homology"/>
<dbReference type="PANTHER" id="PTHR19372:SF7">
    <property type="entry name" value="SULFITE OXIDASE, MITOCHONDRIAL"/>
    <property type="match status" value="1"/>
</dbReference>
<comment type="function">
    <text evidence="3 17">Nitrate reductase is a key enzyme involved in the first step of nitrate assimilation in plants, fungi and bacteria.</text>
</comment>
<dbReference type="GO" id="GO:0006790">
    <property type="term" value="P:sulfur compound metabolic process"/>
    <property type="evidence" value="ECO:0007669"/>
    <property type="project" value="TreeGrafter"/>
</dbReference>
<dbReference type="HOGENOM" id="CLU_003827_4_0_1"/>
<keyword evidence="13" id="KW-0408">Iron</keyword>
<protein>
    <recommendedName>
        <fullName evidence="17">Nitrate reductase</fullName>
    </recommendedName>
</protein>
<dbReference type="STRING" id="933388.S7Z9T9"/>
<dbReference type="InterPro" id="IPR017938">
    <property type="entry name" value="Riboflavin_synthase-like_b-brl"/>
</dbReference>
<dbReference type="PROSITE" id="PS00191">
    <property type="entry name" value="CYTOCHROME_B5_1"/>
    <property type="match status" value="1"/>
</dbReference>
<comment type="cofactor">
    <cofactor evidence="18">
        <name>Mo-molybdopterin</name>
        <dbReference type="ChEBI" id="CHEBI:71302"/>
    </cofactor>
    <text evidence="18">Binds 1 Mo-molybdopterin (Mo-MPT) cofactor per subunit.</text>
</comment>
<dbReference type="Proteomes" id="UP000019376">
    <property type="component" value="Unassembled WGS sequence"/>
</dbReference>
<dbReference type="PROSITE" id="PS00559">
    <property type="entry name" value="MOLYBDOPTERIN_EUK"/>
    <property type="match status" value="1"/>
</dbReference>
<dbReference type="PRINTS" id="PR00371">
    <property type="entry name" value="FPNCR"/>
</dbReference>
<keyword evidence="12" id="KW-0560">Oxidoreductase</keyword>
<evidence type="ECO:0000256" key="2">
    <source>
        <dbReference type="ARBA" id="ARBA00001974"/>
    </source>
</evidence>
<evidence type="ECO:0000256" key="11">
    <source>
        <dbReference type="ARBA" id="ARBA00022857"/>
    </source>
</evidence>
<evidence type="ECO:0000256" key="4">
    <source>
        <dbReference type="ARBA" id="ARBA00006253"/>
    </source>
</evidence>
<dbReference type="PRINTS" id="PR00406">
    <property type="entry name" value="CYTB5RDTASE"/>
</dbReference>
<dbReference type="InterPro" id="IPR001199">
    <property type="entry name" value="Cyt_B5-like_heme/steroid-bd"/>
</dbReference>
<dbReference type="Pfam" id="PF00174">
    <property type="entry name" value="Oxidored_molyb"/>
    <property type="match status" value="1"/>
</dbReference>
<keyword evidence="9 18" id="KW-0479">Metal-binding</keyword>
<dbReference type="PROSITE" id="PS51384">
    <property type="entry name" value="FAD_FR"/>
    <property type="match status" value="1"/>
</dbReference>
<dbReference type="AlphaFoldDB" id="S7Z9T9"/>
<gene>
    <name evidence="21" type="ORF">PDE_00369</name>
</gene>
<keyword evidence="22" id="KW-1185">Reference proteome</keyword>
<dbReference type="SUPFAM" id="SSF52343">
    <property type="entry name" value="Ferredoxin reductase-like, C-terminal NADP-linked domain"/>
    <property type="match status" value="1"/>
</dbReference>
<sequence>MATIPTRAVTPPYFEVEVDNASLKKSPTIPLHDLPTPQEVDIPLPPPSFRTTEILELDKGTPDLHVPRDPRLLRLTGVHPFNSEPPLTALFDEGFLTSPELFYVRNHGPVPQVRDQDIPEWQVRIEGLVENPITLTMRDILEKYDQITAPITLVCAGNRRKEQNTVRKSKGFSWGPAGLSTALFTGPMMADILRSARPLRRAKFVCMEGADKLPNGFYGTSVKLNWAMDRNKGIMLAYKMNGEPLTPDHGRPLRVVVPGQIGGRSVKWLTRLIVTDAPSDNWYHVYDNRVLPTMVSPEMSAQNKNWWTDERYAIYDLNVNSATVYPAHEERLDLTTSGEFYTAKGYAYAGGGRRITRVELSLDKGKSWRLADINYAEDRYREYEGELFGGKVDMWQRETCFCWSFWSLAIPVADLENSDALLLRAMDDAMSVQPRDMYWSVLGMMNNPWFRVTITRDGNSLRFEHPTHPTQAGGWMEKVKKAGGDLANGYWGERQQGEEPREKEPVKEISMKKDGVSRLISFDELKAHSDSGEPWFVVNGEVYDGTKFLEGHPGGAISITSSAGLDVSEDFLAIHSETAKLMMPDYHIGTLLPEALKALQSNSNPTTGEKRPVFLQSNAWSKLRLSEKKTVSWDTKIFVFQLEHEAQLLGLPIGQHLMIKVNDPVSKEPIIRSYTPISETNMQGRMELLVKIYHPTTDVPGGKMTMALDQLPLGTEIDCKGPTGRFEYLGNGQVLIGGKKRHVKSFKMICGGTGITPIFQVLRAVMQYSSDPTRCVVLDGNRLEEDILCRDELDTYTAQDSEKCTVVHTLTKCSANWKGRQGRISAQLIHEWASPEESSMVLICGPQAMEQSAKDILLTQGWAESDLHIF</sequence>
<dbReference type="PROSITE" id="PS50255">
    <property type="entry name" value="CYTOCHROME_B5_2"/>
    <property type="match status" value="1"/>
</dbReference>
<evidence type="ECO:0000313" key="21">
    <source>
        <dbReference type="EMBL" id="EPS25436.1"/>
    </source>
</evidence>
<evidence type="ECO:0000256" key="7">
    <source>
        <dbReference type="ARBA" id="ARBA00022617"/>
    </source>
</evidence>
<keyword evidence="15" id="KW-1015">Disulfide bond</keyword>
<dbReference type="EMBL" id="KB644408">
    <property type="protein sequence ID" value="EPS25436.1"/>
    <property type="molecule type" value="Genomic_DNA"/>
</dbReference>
<dbReference type="InterPro" id="IPR018506">
    <property type="entry name" value="Cyt_B5_heme-BS"/>
</dbReference>
<evidence type="ECO:0000256" key="13">
    <source>
        <dbReference type="ARBA" id="ARBA00023004"/>
    </source>
</evidence>
<evidence type="ECO:0000256" key="6">
    <source>
        <dbReference type="ARBA" id="ARBA00022505"/>
    </source>
</evidence>
<feature type="domain" description="Cytochrome b5 heme-binding" evidence="19">
    <location>
        <begin position="517"/>
        <end position="592"/>
    </location>
</feature>
<dbReference type="InterPro" id="IPR001433">
    <property type="entry name" value="OxRdtase_FAD/NAD-bd"/>
</dbReference>
<dbReference type="GO" id="GO:0042128">
    <property type="term" value="P:nitrate assimilation"/>
    <property type="evidence" value="ECO:0007669"/>
    <property type="project" value="UniProtKB-KW"/>
</dbReference>
<dbReference type="FunFam" id="3.90.420.10:FF:000005">
    <property type="entry name" value="Nitrate reductase"/>
    <property type="match status" value="1"/>
</dbReference>
<feature type="domain" description="FAD-binding FR-type" evidence="20">
    <location>
        <begin position="618"/>
        <end position="729"/>
    </location>
</feature>
<organism evidence="21 22">
    <name type="scientific">Penicillium oxalicum (strain 114-2 / CGMCC 5302)</name>
    <name type="common">Penicillium decumbens</name>
    <dbReference type="NCBI Taxonomy" id="933388"/>
    <lineage>
        <taxon>Eukaryota</taxon>
        <taxon>Fungi</taxon>
        <taxon>Dikarya</taxon>
        <taxon>Ascomycota</taxon>
        <taxon>Pezizomycotina</taxon>
        <taxon>Eurotiomycetes</taxon>
        <taxon>Eurotiomycetidae</taxon>
        <taxon>Eurotiales</taxon>
        <taxon>Aspergillaceae</taxon>
        <taxon>Penicillium</taxon>
    </lineage>
</organism>
<dbReference type="InterPro" id="IPR014756">
    <property type="entry name" value="Ig_E-set"/>
</dbReference>
<dbReference type="PANTHER" id="PTHR19372">
    <property type="entry name" value="SULFITE REDUCTASE"/>
    <property type="match status" value="1"/>
</dbReference>
<dbReference type="InterPro" id="IPR017927">
    <property type="entry name" value="FAD-bd_FR_type"/>
</dbReference>
<dbReference type="Pfam" id="PF03404">
    <property type="entry name" value="Mo-co_dimer"/>
    <property type="match status" value="1"/>
</dbReference>
<dbReference type="GO" id="GO:0030151">
    <property type="term" value="F:molybdenum ion binding"/>
    <property type="evidence" value="ECO:0007669"/>
    <property type="project" value="InterPro"/>
</dbReference>
<evidence type="ECO:0000256" key="5">
    <source>
        <dbReference type="ARBA" id="ARBA00011738"/>
    </source>
</evidence>
<keyword evidence="10" id="KW-0274">FAD</keyword>
<evidence type="ECO:0000256" key="14">
    <source>
        <dbReference type="ARBA" id="ARBA00023063"/>
    </source>
</evidence>
<dbReference type="eggNOG" id="KOG0535">
    <property type="taxonomic scope" value="Eukaryota"/>
</dbReference>
<dbReference type="InterPro" id="IPR022407">
    <property type="entry name" value="OxRdtase_Mopterin_BS"/>
</dbReference>
<keyword evidence="11" id="KW-0521">NADP</keyword>
<evidence type="ECO:0000256" key="18">
    <source>
        <dbReference type="PIRSR" id="PIRSR000233-1"/>
    </source>
</evidence>
<dbReference type="Pfam" id="PF00173">
    <property type="entry name" value="Cyt-b5"/>
    <property type="match status" value="1"/>
</dbReference>
<keyword evidence="14 17" id="KW-0534">Nitrate assimilation</keyword>
<dbReference type="SUPFAM" id="SSF56524">
    <property type="entry name" value="Oxidoreductase molybdopterin-binding domain"/>
    <property type="match status" value="1"/>
</dbReference>
<dbReference type="PRINTS" id="PR00407">
    <property type="entry name" value="EUMOPTERIN"/>
</dbReference>
<dbReference type="OrthoDB" id="432685at2759"/>
<dbReference type="SUPFAM" id="SSF81296">
    <property type="entry name" value="E set domains"/>
    <property type="match status" value="1"/>
</dbReference>
<dbReference type="GO" id="GO:0043546">
    <property type="term" value="F:molybdopterin cofactor binding"/>
    <property type="evidence" value="ECO:0007669"/>
    <property type="project" value="InterPro"/>
</dbReference>
<evidence type="ECO:0000256" key="9">
    <source>
        <dbReference type="ARBA" id="ARBA00022723"/>
    </source>
</evidence>
<dbReference type="SUPFAM" id="SSF63380">
    <property type="entry name" value="Riboflavin synthase domain-like"/>
    <property type="match status" value="1"/>
</dbReference>
<dbReference type="PRINTS" id="PR00363">
    <property type="entry name" value="CYTOCHROMEB5"/>
</dbReference>
<evidence type="ECO:0000256" key="8">
    <source>
        <dbReference type="ARBA" id="ARBA00022630"/>
    </source>
</evidence>
<keyword evidence="8" id="KW-0285">Flavoprotein</keyword>
<accession>S7Z9T9</accession>
<evidence type="ECO:0000256" key="1">
    <source>
        <dbReference type="ARBA" id="ARBA00001971"/>
    </source>
</evidence>
<dbReference type="GO" id="GO:0020037">
    <property type="term" value="F:heme binding"/>
    <property type="evidence" value="ECO:0007669"/>
    <property type="project" value="InterPro"/>
</dbReference>
<evidence type="ECO:0000256" key="16">
    <source>
        <dbReference type="ARBA" id="ARBA00049155"/>
    </source>
</evidence>
<dbReference type="GO" id="GO:0006809">
    <property type="term" value="P:nitric oxide biosynthetic process"/>
    <property type="evidence" value="ECO:0007669"/>
    <property type="project" value="InterPro"/>
</dbReference>
<dbReference type="Pfam" id="PF00175">
    <property type="entry name" value="NAD_binding_1"/>
    <property type="match status" value="1"/>
</dbReference>
<dbReference type="SMART" id="SM01117">
    <property type="entry name" value="Cyt-b5"/>
    <property type="match status" value="1"/>
</dbReference>
<dbReference type="Gene3D" id="3.10.120.10">
    <property type="entry name" value="Cytochrome b5-like heme/steroid binding domain"/>
    <property type="match status" value="1"/>
</dbReference>
<comment type="catalytic activity">
    <reaction evidence="16">
        <text>nitrite + NADP(+) + H2O = nitrate + NADPH + H(+)</text>
        <dbReference type="Rhea" id="RHEA:19061"/>
        <dbReference type="ChEBI" id="CHEBI:15377"/>
        <dbReference type="ChEBI" id="CHEBI:15378"/>
        <dbReference type="ChEBI" id="CHEBI:16301"/>
        <dbReference type="ChEBI" id="CHEBI:17632"/>
        <dbReference type="ChEBI" id="CHEBI:57783"/>
        <dbReference type="ChEBI" id="CHEBI:58349"/>
        <dbReference type="EC" id="1.7.1.3"/>
    </reaction>
</comment>
<keyword evidence="7" id="KW-0349">Heme</keyword>
<dbReference type="InterPro" id="IPR005066">
    <property type="entry name" value="MoCF_OxRdtse_dimer"/>
</dbReference>
<comment type="cofactor">
    <cofactor evidence="1">
        <name>heme</name>
        <dbReference type="ChEBI" id="CHEBI:30413"/>
    </cofactor>
</comment>
<evidence type="ECO:0000313" key="22">
    <source>
        <dbReference type="Proteomes" id="UP000019376"/>
    </source>
</evidence>
<dbReference type="InterPro" id="IPR000572">
    <property type="entry name" value="OxRdtase_Mopterin-bd_dom"/>
</dbReference>